<dbReference type="AlphaFoldDB" id="Q8TZ90"/>
<dbReference type="GO" id="GO:0046872">
    <property type="term" value="F:metal ion binding"/>
    <property type="evidence" value="ECO:0007669"/>
    <property type="project" value="UniProtKB-KW"/>
</dbReference>
<feature type="binding site" evidence="6">
    <location>
        <position position="79"/>
    </location>
    <ligand>
        <name>[4Fe-4S] cluster</name>
        <dbReference type="ChEBI" id="CHEBI:49883"/>
        <note>4Fe-4S-S-AdoMet</note>
    </ligand>
</feature>
<dbReference type="STRING" id="190192.MK0047"/>
<keyword evidence="8" id="KW-0670">Pyruvate</keyword>
<feature type="binding site" evidence="6">
    <location>
        <position position="82"/>
    </location>
    <ligand>
        <name>[4Fe-4S] cluster</name>
        <dbReference type="ChEBI" id="CHEBI:49883"/>
        <note>4Fe-4S-S-AdoMet</note>
    </ligand>
</feature>
<dbReference type="HOGENOM" id="CLU_835790_0_0_2"/>
<evidence type="ECO:0000313" key="9">
    <source>
        <dbReference type="Proteomes" id="UP000001826"/>
    </source>
</evidence>
<evidence type="ECO:0000256" key="4">
    <source>
        <dbReference type="ARBA" id="ARBA00023004"/>
    </source>
</evidence>
<sequence>MFGRLVIPGGCRKVLVRVWGGRVKDLRNCKLCAWECGVDRLEGERGVCRVTEPVIAAKQLHPAPPASYTVFMAGCNYRCLNCQNWDIAHYPDNPEGRALGYQDPKELAVEAVNMIETNQGRMIGADRIFFSGGEPTIHLPYIEQVVEHYRDTTDLWKVNFDTNGFATRKSMRRIVKLADSITFDFKAYSDPLHRAITGARVEPVLRNLEFLIPKYLDKIWEVRILLIPKAHDTEEIRAMCEFLADLDESVPVCFLAFRPNFVLERHPGAPKRLMERAVEIARECGLHATWSGMPGINGSVPPEVGECADKLLKHYDGRKGAALMGGYARVTGCRNHPRDCLACDDMARCPIKRYVAIRRT</sequence>
<keyword evidence="4 6" id="KW-0408">Iron</keyword>
<dbReference type="PROSITE" id="PS51918">
    <property type="entry name" value="RADICAL_SAM"/>
    <property type="match status" value="1"/>
</dbReference>
<comment type="cofactor">
    <cofactor evidence="6">
        <name>[4Fe-4S] cluster</name>
        <dbReference type="ChEBI" id="CHEBI:49883"/>
    </cofactor>
    <text evidence="6">Binds 1 [4Fe-4S] cluster. The cluster is coordinated with 3 cysteines and an exchangeable S-adenosyl-L-methionine.</text>
</comment>
<feature type="binding site" evidence="6">
    <location>
        <position position="75"/>
    </location>
    <ligand>
        <name>[4Fe-4S] cluster</name>
        <dbReference type="ChEBI" id="CHEBI:49883"/>
        <note>4Fe-4S-S-AdoMet</note>
    </ligand>
</feature>
<keyword evidence="5 6" id="KW-0411">Iron-sulfur</keyword>
<keyword evidence="1" id="KW-0004">4Fe-4S</keyword>
<protein>
    <submittedName>
        <fullName evidence="8">Pyruvate-formate lyase-activating enzyme</fullName>
    </submittedName>
</protein>
<feature type="domain" description="Radical SAM core" evidence="7">
    <location>
        <begin position="61"/>
        <end position="294"/>
    </location>
</feature>
<dbReference type="GO" id="GO:0051539">
    <property type="term" value="F:4 iron, 4 sulfur cluster binding"/>
    <property type="evidence" value="ECO:0007669"/>
    <property type="project" value="UniProtKB-KW"/>
</dbReference>
<dbReference type="InterPro" id="IPR013785">
    <property type="entry name" value="Aldolase_TIM"/>
</dbReference>
<dbReference type="KEGG" id="mka:MK0047"/>
<dbReference type="PaxDb" id="190192-MK0047"/>
<keyword evidence="2 6" id="KW-0949">S-adenosyl-L-methionine</keyword>
<dbReference type="PANTHER" id="PTHR30352">
    <property type="entry name" value="PYRUVATE FORMATE-LYASE-ACTIVATING ENZYME"/>
    <property type="match status" value="1"/>
</dbReference>
<dbReference type="SFLD" id="SFLDS00029">
    <property type="entry name" value="Radical_SAM"/>
    <property type="match status" value="1"/>
</dbReference>
<evidence type="ECO:0000313" key="8">
    <source>
        <dbReference type="EMBL" id="AAM01264.1"/>
    </source>
</evidence>
<organism evidence="8 9">
    <name type="scientific">Methanopyrus kandleri (strain AV19 / DSM 6324 / JCM 9639 / NBRC 100938)</name>
    <dbReference type="NCBI Taxonomy" id="190192"/>
    <lineage>
        <taxon>Archaea</taxon>
        <taxon>Methanobacteriati</taxon>
        <taxon>Methanobacteriota</taxon>
        <taxon>Methanomada group</taxon>
        <taxon>Methanopyri</taxon>
        <taxon>Methanopyrales</taxon>
        <taxon>Methanopyraceae</taxon>
        <taxon>Methanopyrus</taxon>
    </lineage>
</organism>
<dbReference type="InterPro" id="IPR034457">
    <property type="entry name" value="Organic_radical-activating"/>
</dbReference>
<name>Q8TZ90_METKA</name>
<evidence type="ECO:0000256" key="6">
    <source>
        <dbReference type="PIRSR" id="PIRSR004869-50"/>
    </source>
</evidence>
<reference evidence="8 9" key="1">
    <citation type="journal article" date="2002" name="Proc. Natl. Acad. Sci. U.S.A.">
        <title>The complete genome of hyperthermophile Methanopyrus kandleri AV19 and monophyly of archaeal methanogens.</title>
        <authorList>
            <person name="Slesarev A.I."/>
            <person name="Mezhevaya K.V."/>
            <person name="Makarova K.S."/>
            <person name="Polushin N.N."/>
            <person name="Shcherbinina O.V."/>
            <person name="Shakhova V.V."/>
            <person name="Belova G.I."/>
            <person name="Aravind L."/>
            <person name="Natale D.A."/>
            <person name="Rogozin I.B."/>
            <person name="Tatusov R.L."/>
            <person name="Wolf Y.I."/>
            <person name="Stetter K.O."/>
            <person name="Malykh A.G."/>
            <person name="Koonin E.V."/>
            <person name="Kozyavkin S.A."/>
        </authorList>
    </citation>
    <scope>NUCLEOTIDE SEQUENCE [LARGE SCALE GENOMIC DNA]</scope>
    <source>
        <strain evidence="9">AV19 / DSM 6324 / JCM 9639 / NBRC 100938</strain>
    </source>
</reference>
<keyword evidence="9" id="KW-1185">Reference proteome</keyword>
<keyword evidence="8" id="KW-0456">Lyase</keyword>
<evidence type="ECO:0000256" key="5">
    <source>
        <dbReference type="ARBA" id="ARBA00023014"/>
    </source>
</evidence>
<dbReference type="Proteomes" id="UP000001826">
    <property type="component" value="Chromosome"/>
</dbReference>
<proteinExistence type="predicted"/>
<evidence type="ECO:0000256" key="1">
    <source>
        <dbReference type="ARBA" id="ARBA00022485"/>
    </source>
</evidence>
<dbReference type="Gene3D" id="3.20.20.70">
    <property type="entry name" value="Aldolase class I"/>
    <property type="match status" value="1"/>
</dbReference>
<dbReference type="InterPro" id="IPR007197">
    <property type="entry name" value="rSAM"/>
</dbReference>
<evidence type="ECO:0000256" key="3">
    <source>
        <dbReference type="ARBA" id="ARBA00022723"/>
    </source>
</evidence>
<dbReference type="CDD" id="cd01335">
    <property type="entry name" value="Radical_SAM"/>
    <property type="match status" value="1"/>
</dbReference>
<accession>Q8TZ90</accession>
<dbReference type="Pfam" id="PF04055">
    <property type="entry name" value="Radical_SAM"/>
    <property type="match status" value="1"/>
</dbReference>
<dbReference type="SUPFAM" id="SSF102114">
    <property type="entry name" value="Radical SAM enzymes"/>
    <property type="match status" value="1"/>
</dbReference>
<dbReference type="GO" id="GO:0016829">
    <property type="term" value="F:lyase activity"/>
    <property type="evidence" value="ECO:0007669"/>
    <property type="project" value="UniProtKB-KW"/>
</dbReference>
<dbReference type="EnsemblBacteria" id="AAM01264">
    <property type="protein sequence ID" value="AAM01264"/>
    <property type="gene ID" value="MK0047"/>
</dbReference>
<dbReference type="InParanoid" id="Q8TZ90"/>
<dbReference type="InterPro" id="IPR016431">
    <property type="entry name" value="Pyrv-formate_lyase-activ_prd"/>
</dbReference>
<dbReference type="InterPro" id="IPR058240">
    <property type="entry name" value="rSAM_sf"/>
</dbReference>
<evidence type="ECO:0000256" key="2">
    <source>
        <dbReference type="ARBA" id="ARBA00022691"/>
    </source>
</evidence>
<evidence type="ECO:0000259" key="7">
    <source>
        <dbReference type="PROSITE" id="PS51918"/>
    </source>
</evidence>
<dbReference type="EMBL" id="AE009439">
    <property type="protein sequence ID" value="AAM01264.1"/>
    <property type="molecule type" value="Genomic_DNA"/>
</dbReference>
<keyword evidence="3 6" id="KW-0479">Metal-binding</keyword>
<dbReference type="PANTHER" id="PTHR30352:SF22">
    <property type="entry name" value="PYRUVATE FORMATE-LYASE ACTIVATING ENZYME HOMOLOG"/>
    <property type="match status" value="1"/>
</dbReference>
<gene>
    <name evidence="8" type="ordered locus">MK0047</name>
</gene>
<dbReference type="PIRSF" id="PIRSF004869">
    <property type="entry name" value="PflX_prd"/>
    <property type="match status" value="1"/>
</dbReference>